<sequence>MSELLQRSHTQVNRAWGKPPPLYLYIALTLVNVAAAGLWLLDTHVSFEVILSHVCVAFAHKCM</sequence>
<proteinExistence type="predicted"/>
<dbReference type="EMBL" id="PDCK01000041">
    <property type="protein sequence ID" value="PRQ44455.1"/>
    <property type="molecule type" value="Genomic_DNA"/>
</dbReference>
<organism evidence="2 3">
    <name type="scientific">Rosa chinensis</name>
    <name type="common">China rose</name>
    <dbReference type="NCBI Taxonomy" id="74649"/>
    <lineage>
        <taxon>Eukaryota</taxon>
        <taxon>Viridiplantae</taxon>
        <taxon>Streptophyta</taxon>
        <taxon>Embryophyta</taxon>
        <taxon>Tracheophyta</taxon>
        <taxon>Spermatophyta</taxon>
        <taxon>Magnoliopsida</taxon>
        <taxon>eudicotyledons</taxon>
        <taxon>Gunneridae</taxon>
        <taxon>Pentapetalae</taxon>
        <taxon>rosids</taxon>
        <taxon>fabids</taxon>
        <taxon>Rosales</taxon>
        <taxon>Rosaceae</taxon>
        <taxon>Rosoideae</taxon>
        <taxon>Rosoideae incertae sedis</taxon>
        <taxon>Rosa</taxon>
    </lineage>
</organism>
<gene>
    <name evidence="2" type="ORF">RchiOBHm_Chr3g0479471</name>
</gene>
<dbReference type="Gramene" id="PRQ44455">
    <property type="protein sequence ID" value="PRQ44455"/>
    <property type="gene ID" value="RchiOBHm_Chr3g0479471"/>
</dbReference>
<accession>A0A2P6RDH0</accession>
<keyword evidence="3" id="KW-1185">Reference proteome</keyword>
<keyword evidence="1" id="KW-0812">Transmembrane</keyword>
<evidence type="ECO:0000313" key="2">
    <source>
        <dbReference type="EMBL" id="PRQ44455.1"/>
    </source>
</evidence>
<dbReference type="AlphaFoldDB" id="A0A2P6RDH0"/>
<keyword evidence="1" id="KW-0472">Membrane</keyword>
<feature type="transmembrane region" description="Helical" evidence="1">
    <location>
        <begin position="22"/>
        <end position="41"/>
    </location>
</feature>
<reference evidence="2 3" key="1">
    <citation type="journal article" date="2018" name="Nat. Genet.">
        <title>The Rosa genome provides new insights in the design of modern roses.</title>
        <authorList>
            <person name="Bendahmane M."/>
        </authorList>
    </citation>
    <scope>NUCLEOTIDE SEQUENCE [LARGE SCALE GENOMIC DNA]</scope>
    <source>
        <strain evidence="3">cv. Old Blush</strain>
    </source>
</reference>
<evidence type="ECO:0000313" key="3">
    <source>
        <dbReference type="Proteomes" id="UP000238479"/>
    </source>
</evidence>
<protein>
    <submittedName>
        <fullName evidence="2">Uncharacterized protein</fullName>
    </submittedName>
</protein>
<keyword evidence="1" id="KW-1133">Transmembrane helix</keyword>
<dbReference type="Proteomes" id="UP000238479">
    <property type="component" value="Chromosome 3"/>
</dbReference>
<name>A0A2P6RDH0_ROSCH</name>
<comment type="caution">
    <text evidence="2">The sequence shown here is derived from an EMBL/GenBank/DDBJ whole genome shotgun (WGS) entry which is preliminary data.</text>
</comment>
<evidence type="ECO:0000256" key="1">
    <source>
        <dbReference type="SAM" id="Phobius"/>
    </source>
</evidence>